<dbReference type="RefSeq" id="WP_243403737.1">
    <property type="nucleotide sequence ID" value="NZ_PYGJ01000018.1"/>
</dbReference>
<evidence type="ECO:0000313" key="7">
    <source>
        <dbReference type="Proteomes" id="UP000240418"/>
    </source>
</evidence>
<name>A0A2P8F6Q7_9RHOB</name>
<evidence type="ECO:0000256" key="4">
    <source>
        <dbReference type="ARBA" id="ARBA00023136"/>
    </source>
</evidence>
<dbReference type="PANTHER" id="PTHR37955">
    <property type="entry name" value="TELLURITE RESISTANCE PROTEIN TEHA"/>
    <property type="match status" value="1"/>
</dbReference>
<feature type="transmembrane region" description="Helical" evidence="5">
    <location>
        <begin position="205"/>
        <end position="226"/>
    </location>
</feature>
<dbReference type="Pfam" id="PF03595">
    <property type="entry name" value="SLAC1"/>
    <property type="match status" value="1"/>
</dbReference>
<feature type="transmembrane region" description="Helical" evidence="5">
    <location>
        <begin position="148"/>
        <end position="168"/>
    </location>
</feature>
<accession>A0A2P8F6Q7</accession>
<feature type="transmembrane region" description="Helical" evidence="5">
    <location>
        <begin position="89"/>
        <end position="109"/>
    </location>
</feature>
<gene>
    <name evidence="6" type="ORF">CLV88_11853</name>
</gene>
<evidence type="ECO:0000256" key="5">
    <source>
        <dbReference type="SAM" id="Phobius"/>
    </source>
</evidence>
<keyword evidence="7" id="KW-1185">Reference proteome</keyword>
<proteinExistence type="predicted"/>
<keyword evidence="3 5" id="KW-1133">Transmembrane helix</keyword>
<organism evidence="6 7">
    <name type="scientific">Shimia abyssi</name>
    <dbReference type="NCBI Taxonomy" id="1662395"/>
    <lineage>
        <taxon>Bacteria</taxon>
        <taxon>Pseudomonadati</taxon>
        <taxon>Pseudomonadota</taxon>
        <taxon>Alphaproteobacteria</taxon>
        <taxon>Rhodobacterales</taxon>
        <taxon>Roseobacteraceae</taxon>
    </lineage>
</organism>
<reference evidence="6 7" key="1">
    <citation type="submission" date="2018-03" db="EMBL/GenBank/DDBJ databases">
        <title>Genomic Encyclopedia of Archaeal and Bacterial Type Strains, Phase II (KMG-II): from individual species to whole genera.</title>
        <authorList>
            <person name="Goeker M."/>
        </authorList>
    </citation>
    <scope>NUCLEOTIDE SEQUENCE [LARGE SCALE GENOMIC DNA]</scope>
    <source>
        <strain evidence="6 7">DSM 100673</strain>
    </source>
</reference>
<dbReference type="AlphaFoldDB" id="A0A2P8F6Q7"/>
<evidence type="ECO:0000256" key="3">
    <source>
        <dbReference type="ARBA" id="ARBA00022989"/>
    </source>
</evidence>
<dbReference type="InterPro" id="IPR004695">
    <property type="entry name" value="SLAC1/Mae1/Ssu1/TehA"/>
</dbReference>
<comment type="caution">
    <text evidence="6">The sequence shown here is derived from an EMBL/GenBank/DDBJ whole genome shotgun (WGS) entry which is preliminary data.</text>
</comment>
<keyword evidence="2 5" id="KW-0812">Transmembrane</keyword>
<feature type="transmembrane region" description="Helical" evidence="5">
    <location>
        <begin position="262"/>
        <end position="283"/>
    </location>
</feature>
<dbReference type="Gene3D" id="1.50.10.150">
    <property type="entry name" value="Voltage-dependent anion channel"/>
    <property type="match status" value="1"/>
</dbReference>
<feature type="transmembrane region" description="Helical" evidence="5">
    <location>
        <begin position="12"/>
        <end position="35"/>
    </location>
</feature>
<dbReference type="InterPro" id="IPR038665">
    <property type="entry name" value="Voltage-dep_anion_channel_sf"/>
</dbReference>
<feature type="transmembrane region" description="Helical" evidence="5">
    <location>
        <begin position="289"/>
        <end position="310"/>
    </location>
</feature>
<dbReference type="GO" id="GO:0046583">
    <property type="term" value="F:monoatomic cation efflux transmembrane transporter activity"/>
    <property type="evidence" value="ECO:0007669"/>
    <property type="project" value="TreeGrafter"/>
</dbReference>
<feature type="transmembrane region" description="Helical" evidence="5">
    <location>
        <begin position="47"/>
        <end position="69"/>
    </location>
</feature>
<evidence type="ECO:0000256" key="2">
    <source>
        <dbReference type="ARBA" id="ARBA00022692"/>
    </source>
</evidence>
<dbReference type="PANTHER" id="PTHR37955:SF1">
    <property type="entry name" value="DEP DOMAIN-CONTAINING PROTEIN"/>
    <property type="match status" value="1"/>
</dbReference>
<sequence length="326" mass="35184">MQKAATEDHTTGWLAHFPVPMFATVMGVMGFALALQNTADVFPAFKGASWGVLTLGVVMFMVLALIYLIKCLRHAEAVMAEWQTPAKQAFFPAISISMLLISTGLLPIAPGLARLIWWGAAGLQVVLTLSVVSAWISHRSFEVGQLTPAWFIPPVGNVIATIAGAQLGYFELSWLFFSVGLVFWMILLALVFNRLIFHDPIPGKLLPTLVILVAPPALGFIAYLSLTGHVDGFARFLINVGYGFAALVVVQVPKFRRLPFALPWWALSFPVAALTVASFQFAATVGSVGHLWVAIGLLGVLSMIMVGLTIRTVIALVRGEICVPEG</sequence>
<dbReference type="GO" id="GO:0005886">
    <property type="term" value="C:plasma membrane"/>
    <property type="evidence" value="ECO:0007669"/>
    <property type="project" value="TreeGrafter"/>
</dbReference>
<feature type="transmembrane region" description="Helical" evidence="5">
    <location>
        <begin position="174"/>
        <end position="193"/>
    </location>
</feature>
<keyword evidence="4 5" id="KW-0472">Membrane</keyword>
<comment type="subcellular location">
    <subcellularLocation>
        <location evidence="1">Membrane</location>
        <topology evidence="1">Multi-pass membrane protein</topology>
    </subcellularLocation>
</comment>
<evidence type="ECO:0000256" key="1">
    <source>
        <dbReference type="ARBA" id="ARBA00004141"/>
    </source>
</evidence>
<dbReference type="CDD" id="cd09323">
    <property type="entry name" value="TDT_SLAC1_like"/>
    <property type="match status" value="1"/>
</dbReference>
<evidence type="ECO:0000313" key="6">
    <source>
        <dbReference type="EMBL" id="PSL17378.1"/>
    </source>
</evidence>
<feature type="transmembrane region" description="Helical" evidence="5">
    <location>
        <begin position="115"/>
        <end position="136"/>
    </location>
</feature>
<protein>
    <submittedName>
        <fullName evidence="6">Tellurite resistance protein</fullName>
    </submittedName>
</protein>
<dbReference type="Proteomes" id="UP000240418">
    <property type="component" value="Unassembled WGS sequence"/>
</dbReference>
<dbReference type="EMBL" id="PYGJ01000018">
    <property type="protein sequence ID" value="PSL17378.1"/>
    <property type="molecule type" value="Genomic_DNA"/>
</dbReference>
<feature type="transmembrane region" description="Helical" evidence="5">
    <location>
        <begin position="232"/>
        <end position="250"/>
    </location>
</feature>
<dbReference type="InterPro" id="IPR052951">
    <property type="entry name" value="Tellurite_res_ion_channel"/>
</dbReference>